<reference evidence="3 4" key="1">
    <citation type="submission" date="2015-11" db="EMBL/GenBank/DDBJ databases">
        <title>Genomic analysis of 38 Legionella species identifies large and diverse effector repertoires.</title>
        <authorList>
            <person name="Burstein D."/>
            <person name="Amaro F."/>
            <person name="Zusman T."/>
            <person name="Lifshitz Z."/>
            <person name="Cohen O."/>
            <person name="Gilbert J.A."/>
            <person name="Pupko T."/>
            <person name="Shuman H.A."/>
            <person name="Segal G."/>
        </authorList>
    </citation>
    <scope>NUCLEOTIDE SEQUENCE [LARGE SCALE GENOMIC DNA]</scope>
    <source>
        <strain evidence="3 4">SE-32A-C8</strain>
    </source>
</reference>
<dbReference type="PANTHER" id="PTHR30203">
    <property type="entry name" value="OUTER MEMBRANE CATION EFFLUX PROTEIN"/>
    <property type="match status" value="1"/>
</dbReference>
<dbReference type="RefSeq" id="WP_058527350.1">
    <property type="nucleotide sequence ID" value="NZ_CAAAHY010000011.1"/>
</dbReference>
<name>A0A0W0TJ13_LEGER</name>
<dbReference type="Gene3D" id="1.20.1600.10">
    <property type="entry name" value="Outer membrane efflux proteins (OEP)"/>
    <property type="match status" value="1"/>
</dbReference>
<protein>
    <submittedName>
        <fullName evidence="3">Chemiosmotic efflux system C protein C</fullName>
    </submittedName>
</protein>
<proteinExistence type="inferred from homology"/>
<comment type="similarity">
    <text evidence="1">Belongs to the outer membrane factor (OMF) (TC 1.B.17) family.</text>
</comment>
<dbReference type="PATRIC" id="fig|448.7.peg.2251"/>
<sequence length="431" mass="47724">MKKESALRTGIILIIVFLIKPTLVWAKSEELTLKQVTQMALHANRDLKAARFNVSIAEARLVQAGLWSNPSLNLNNNDDRIFNNEGEYSRSAGFTQAFPISGRIARQKKVARVDVAKAMAEIREAERQLSANVANAFYSLVVTQGRLKQQNYLLGLNRNLVAVTKNRYQVAEVSEVDSNTAQLEYQRIHQERHLLESTKIAQVALLNQLLGRPANAPLNLDLNPPKTNSWPNVNTLIAIALKNRPDRQALLLTIHRSRANVQLARAERFADWTVGLGVQQDKIVVEGGAPQPADRTLGVSLSVPIPLLNQNQGLIAEASATGTQAILALRALNLTIETQVSSQLAQLKLLQHTIEQTQKQSLPLTLKNVQLANTAYKNGQLSLLNLVQVQRQQNDVQLAYLTNLEKYLQSYVGLCTAIGTSTEVKPCNYLS</sequence>
<dbReference type="PANTHER" id="PTHR30203:SF24">
    <property type="entry name" value="BLR4935 PROTEIN"/>
    <property type="match status" value="1"/>
</dbReference>
<gene>
    <name evidence="3" type="primary">cecC_1</name>
    <name evidence="3" type="ORF">Lery_2147</name>
</gene>
<evidence type="ECO:0000256" key="2">
    <source>
        <dbReference type="SAM" id="Coils"/>
    </source>
</evidence>
<dbReference type="OrthoDB" id="9791261at2"/>
<dbReference type="EMBL" id="LNYA01000033">
    <property type="protein sequence ID" value="KTC95588.1"/>
    <property type="molecule type" value="Genomic_DNA"/>
</dbReference>
<feature type="coiled-coil region" evidence="2">
    <location>
        <begin position="108"/>
        <end position="135"/>
    </location>
</feature>
<dbReference type="STRING" id="448.Lery_2147"/>
<organism evidence="3 4">
    <name type="scientific">Legionella erythra</name>
    <dbReference type="NCBI Taxonomy" id="448"/>
    <lineage>
        <taxon>Bacteria</taxon>
        <taxon>Pseudomonadati</taxon>
        <taxon>Pseudomonadota</taxon>
        <taxon>Gammaproteobacteria</taxon>
        <taxon>Legionellales</taxon>
        <taxon>Legionellaceae</taxon>
        <taxon>Legionella</taxon>
    </lineage>
</organism>
<comment type="caution">
    <text evidence="3">The sequence shown here is derived from an EMBL/GenBank/DDBJ whole genome shotgun (WGS) entry which is preliminary data.</text>
</comment>
<dbReference type="SUPFAM" id="SSF56954">
    <property type="entry name" value="Outer membrane efflux proteins (OEP)"/>
    <property type="match status" value="1"/>
</dbReference>
<dbReference type="Proteomes" id="UP000054773">
    <property type="component" value="Unassembled WGS sequence"/>
</dbReference>
<keyword evidence="2" id="KW-0175">Coiled coil</keyword>
<dbReference type="Pfam" id="PF02321">
    <property type="entry name" value="OEP"/>
    <property type="match status" value="2"/>
</dbReference>
<dbReference type="InterPro" id="IPR010131">
    <property type="entry name" value="MdtP/NodT-like"/>
</dbReference>
<dbReference type="InterPro" id="IPR003423">
    <property type="entry name" value="OMP_efflux"/>
</dbReference>
<accession>A0A0W0TJ13</accession>
<dbReference type="GO" id="GO:0015562">
    <property type="term" value="F:efflux transmembrane transporter activity"/>
    <property type="evidence" value="ECO:0007669"/>
    <property type="project" value="InterPro"/>
</dbReference>
<keyword evidence="4" id="KW-1185">Reference proteome</keyword>
<evidence type="ECO:0000256" key="1">
    <source>
        <dbReference type="ARBA" id="ARBA00007613"/>
    </source>
</evidence>
<evidence type="ECO:0000313" key="3">
    <source>
        <dbReference type="EMBL" id="KTC95588.1"/>
    </source>
</evidence>
<evidence type="ECO:0000313" key="4">
    <source>
        <dbReference type="Proteomes" id="UP000054773"/>
    </source>
</evidence>
<dbReference type="AlphaFoldDB" id="A0A0W0TJ13"/>